<evidence type="ECO:0000256" key="1">
    <source>
        <dbReference type="SAM" id="Phobius"/>
    </source>
</evidence>
<feature type="transmembrane region" description="Helical" evidence="1">
    <location>
        <begin position="391"/>
        <end position="411"/>
    </location>
</feature>
<keyword evidence="1" id="KW-1133">Transmembrane helix</keyword>
<comment type="caution">
    <text evidence="2">The sequence shown here is derived from an EMBL/GenBank/DDBJ whole genome shotgun (WGS) entry which is preliminary data.</text>
</comment>
<keyword evidence="3" id="KW-1185">Reference proteome</keyword>
<dbReference type="PANTHER" id="PTHR13304">
    <property type="entry name" value="GLYCOSYLPHOSPHATIDYLINOSITOL ANCHOR ATTACHMENT 1 PROTEIN"/>
    <property type="match status" value="1"/>
</dbReference>
<dbReference type="GO" id="GO:0042765">
    <property type="term" value="C:GPI-anchor transamidase complex"/>
    <property type="evidence" value="ECO:0007669"/>
    <property type="project" value="InterPro"/>
</dbReference>
<feature type="transmembrane region" description="Helical" evidence="1">
    <location>
        <begin position="431"/>
        <end position="455"/>
    </location>
</feature>
<dbReference type="AlphaFoldDB" id="A0A922IBU8"/>
<feature type="transmembrane region" description="Helical" evidence="1">
    <location>
        <begin position="563"/>
        <end position="589"/>
    </location>
</feature>
<feature type="transmembrane region" description="Helical" evidence="1">
    <location>
        <begin position="514"/>
        <end position="542"/>
    </location>
</feature>
<feature type="transmembrane region" description="Helical" evidence="1">
    <location>
        <begin position="467"/>
        <end position="487"/>
    </location>
</feature>
<feature type="transmembrane region" description="Helical" evidence="1">
    <location>
        <begin position="636"/>
        <end position="654"/>
    </location>
</feature>
<organism evidence="2 3">
    <name type="scientific">Dermatophagoides farinae</name>
    <name type="common">American house dust mite</name>
    <dbReference type="NCBI Taxonomy" id="6954"/>
    <lineage>
        <taxon>Eukaryota</taxon>
        <taxon>Metazoa</taxon>
        <taxon>Ecdysozoa</taxon>
        <taxon>Arthropoda</taxon>
        <taxon>Chelicerata</taxon>
        <taxon>Arachnida</taxon>
        <taxon>Acari</taxon>
        <taxon>Acariformes</taxon>
        <taxon>Sarcoptiformes</taxon>
        <taxon>Astigmata</taxon>
        <taxon>Psoroptidia</taxon>
        <taxon>Analgoidea</taxon>
        <taxon>Pyroglyphidae</taxon>
        <taxon>Dermatophagoidinae</taxon>
        <taxon>Dermatophagoides</taxon>
    </lineage>
</organism>
<dbReference type="PIRSF" id="PIRSF036762">
    <property type="entry name" value="GAA1"/>
    <property type="match status" value="1"/>
</dbReference>
<dbReference type="Proteomes" id="UP000790347">
    <property type="component" value="Unassembled WGS sequence"/>
</dbReference>
<dbReference type="Pfam" id="PF04114">
    <property type="entry name" value="Gaa1"/>
    <property type="match status" value="1"/>
</dbReference>
<keyword evidence="1" id="KW-0472">Membrane</keyword>
<proteinExistence type="predicted"/>
<reference evidence="2" key="2">
    <citation type="journal article" date="2022" name="Res Sq">
        <title>Comparative Genomics Reveals Insights into the Divergent Evolution of Astigmatic Mites and Household Pest Adaptations.</title>
        <authorList>
            <person name="Xiong Q."/>
            <person name="Wan A.T.-Y."/>
            <person name="Liu X.-Y."/>
            <person name="Fung C.S.-H."/>
            <person name="Xiao X."/>
            <person name="Malainual N."/>
            <person name="Hou J."/>
            <person name="Wang L."/>
            <person name="Wang M."/>
            <person name="Yang K."/>
            <person name="Cui Y."/>
            <person name="Leung E."/>
            <person name="Nong W."/>
            <person name="Shin S.-K."/>
            <person name="Au S."/>
            <person name="Jeong K.Y."/>
            <person name="Chew F.T."/>
            <person name="Hui J."/>
            <person name="Leung T.F."/>
            <person name="Tungtrongchitr A."/>
            <person name="Zhong N."/>
            <person name="Liu Z."/>
            <person name="Tsui S."/>
        </authorList>
    </citation>
    <scope>NUCLEOTIDE SEQUENCE</scope>
    <source>
        <strain evidence="2">Derf</strain>
        <tissue evidence="2">Whole organism</tissue>
    </source>
</reference>
<dbReference type="Gene3D" id="3.40.630.10">
    <property type="entry name" value="Zn peptidases"/>
    <property type="match status" value="1"/>
</dbReference>
<keyword evidence="1" id="KW-0812">Transmembrane</keyword>
<dbReference type="EMBL" id="ASGP02000001">
    <property type="protein sequence ID" value="KAH9527953.1"/>
    <property type="molecule type" value="Genomic_DNA"/>
</dbReference>
<dbReference type="InterPro" id="IPR007246">
    <property type="entry name" value="Gaa1"/>
</dbReference>
<dbReference type="GO" id="GO:0016255">
    <property type="term" value="P:attachment of GPI anchor to protein"/>
    <property type="evidence" value="ECO:0007669"/>
    <property type="project" value="TreeGrafter"/>
</dbReference>
<reference evidence="2" key="1">
    <citation type="submission" date="2013-05" db="EMBL/GenBank/DDBJ databases">
        <authorList>
            <person name="Yim A.K.Y."/>
            <person name="Chan T.F."/>
            <person name="Ji K.M."/>
            <person name="Liu X.Y."/>
            <person name="Zhou J.W."/>
            <person name="Li R.Q."/>
            <person name="Yang K.Y."/>
            <person name="Li J."/>
            <person name="Li M."/>
            <person name="Law P.T.W."/>
            <person name="Wu Y.L."/>
            <person name="Cai Z.L."/>
            <person name="Qin H."/>
            <person name="Bao Y."/>
            <person name="Leung R.K.K."/>
            <person name="Ng P.K.S."/>
            <person name="Zou J."/>
            <person name="Zhong X.J."/>
            <person name="Ran P.X."/>
            <person name="Zhong N.S."/>
            <person name="Liu Z.G."/>
            <person name="Tsui S.K.W."/>
        </authorList>
    </citation>
    <scope>NUCLEOTIDE SEQUENCE</scope>
    <source>
        <strain evidence="2">Derf</strain>
        <tissue evidence="2">Whole organism</tissue>
    </source>
</reference>
<sequence>MYLESQSEERMSILTSDDNNKALTFIKKLVRFNVIISLISYLAGWSFFAYLIHEPQKTSFHDNSLLPGLASREFVAANQAERLVHQLTNLSAEFHEKYFPVKFLRKQFEDIGLEVYEHKFRFTYPFGYEKPAVEGLNLYAIFRAPRAASTESIVISAPYRSPSNPNGSTLPSIALMYSLAKFFKTKNYWAKDIIYLISGNELLGIQAWLQSYQGLENRFDQYLQSDVLLAKAGAIQAALNLELQSFSPPYVQVKLEGLNGQLPNLDLFNVAVELCNREAVPVVYHGESFYMTENEWENWKRKARTMVSMMATQATMLPTGAHGLFQKYAISAITLEASDRRAKYVMVNGLQLGRSIEGIVRSLNNMMEKFNRSFYFYLLASTRRFISISSYMIVFGLLALPLACRSLFYYFQSYNSIGQHITGDNNFDFWASFKPCVLAHLFGLLAVGIVPLVLTRLNIFNMIMFDVPVAILAYVIFIILAIISLNLPGLMTAHAKKSINQYNLQSMVTLLNTLLLLTSISLINISLAIALASIYVPLLSIFSIQDHHRSTKSSTLLRRICNLFKTITLLLIHPITLHLICLFGLSIWMDPDFKSLRKLPINDLPLLLLKHLKRSFQSQPRTMMNFIEDWYLFDNWAFPIVSLFLYPVWLQLWFQSFTIVI</sequence>
<dbReference type="PANTHER" id="PTHR13304:SF0">
    <property type="entry name" value="GLYCOSYLPHOSPHATIDYLINOSITOL ANCHOR ATTACHMENT 1 PROTEIN"/>
    <property type="match status" value="1"/>
</dbReference>
<evidence type="ECO:0000313" key="3">
    <source>
        <dbReference type="Proteomes" id="UP000790347"/>
    </source>
</evidence>
<protein>
    <submittedName>
        <fullName evidence="2">Glycosylphosphatidylinositol anchor attachment 1 protein</fullName>
    </submittedName>
</protein>
<accession>A0A922IBU8</accession>
<evidence type="ECO:0000313" key="2">
    <source>
        <dbReference type="EMBL" id="KAH9527953.1"/>
    </source>
</evidence>
<name>A0A922IBU8_DERFA</name>
<feature type="transmembrane region" description="Helical" evidence="1">
    <location>
        <begin position="32"/>
        <end position="52"/>
    </location>
</feature>
<gene>
    <name evidence="2" type="primary">GPAA1</name>
    <name evidence="2" type="ORF">DERF_001936</name>
</gene>